<dbReference type="RefSeq" id="WP_137269709.1">
    <property type="nucleotide sequence ID" value="NZ_QGAC01000018.1"/>
</dbReference>
<dbReference type="Gene3D" id="1.10.10.10">
    <property type="entry name" value="Winged helix-like DNA-binding domain superfamily/Winged helix DNA-binding domain"/>
    <property type="match status" value="1"/>
</dbReference>
<gene>
    <name evidence="5" type="ORF">EpCFBP13511_17630</name>
</gene>
<evidence type="ECO:0000256" key="2">
    <source>
        <dbReference type="PROSITE-ProRule" id="PRU01091"/>
    </source>
</evidence>
<dbReference type="SUPFAM" id="SSF46894">
    <property type="entry name" value="C-terminal effector domain of the bipartite response regulators"/>
    <property type="match status" value="1"/>
</dbReference>
<evidence type="ECO:0000259" key="4">
    <source>
        <dbReference type="PROSITE" id="PS51755"/>
    </source>
</evidence>
<dbReference type="EMBL" id="QGAC01000018">
    <property type="protein sequence ID" value="TKJ86671.1"/>
    <property type="molecule type" value="Genomic_DNA"/>
</dbReference>
<evidence type="ECO:0000256" key="1">
    <source>
        <dbReference type="ARBA" id="ARBA00023125"/>
    </source>
</evidence>
<keyword evidence="3" id="KW-0812">Transmembrane</keyword>
<feature type="transmembrane region" description="Helical" evidence="3">
    <location>
        <begin position="157"/>
        <end position="178"/>
    </location>
</feature>
<feature type="DNA-binding region" description="OmpR/PhoB-type" evidence="2">
    <location>
        <begin position="1"/>
        <end position="104"/>
    </location>
</feature>
<feature type="domain" description="OmpR/PhoB-type" evidence="4">
    <location>
        <begin position="1"/>
        <end position="104"/>
    </location>
</feature>
<dbReference type="GO" id="GO:0003677">
    <property type="term" value="F:DNA binding"/>
    <property type="evidence" value="ECO:0007669"/>
    <property type="project" value="UniProtKB-UniRule"/>
</dbReference>
<proteinExistence type="predicted"/>
<keyword evidence="3" id="KW-0472">Membrane</keyword>
<dbReference type="InterPro" id="IPR001867">
    <property type="entry name" value="OmpR/PhoB-type_DNA-bd"/>
</dbReference>
<dbReference type="Pfam" id="PF00486">
    <property type="entry name" value="Trans_reg_C"/>
    <property type="match status" value="1"/>
</dbReference>
<evidence type="ECO:0000313" key="5">
    <source>
        <dbReference type="EMBL" id="TKJ86671.1"/>
    </source>
</evidence>
<evidence type="ECO:0000256" key="3">
    <source>
        <dbReference type="SAM" id="Phobius"/>
    </source>
</evidence>
<dbReference type="GO" id="GO:0000160">
    <property type="term" value="P:phosphorelay signal transduction system"/>
    <property type="evidence" value="ECO:0007669"/>
    <property type="project" value="InterPro"/>
</dbReference>
<dbReference type="SMART" id="SM00862">
    <property type="entry name" value="Trans_reg_C"/>
    <property type="match status" value="1"/>
</dbReference>
<dbReference type="PROSITE" id="PS51755">
    <property type="entry name" value="OMPR_PHOB"/>
    <property type="match status" value="1"/>
</dbReference>
<dbReference type="AlphaFoldDB" id="A0A4U3F0D7"/>
<dbReference type="OrthoDB" id="5801519at2"/>
<reference evidence="5 6" key="1">
    <citation type="journal article" date="2019" name="Sci. Rep.">
        <title>Differences in resource use lead to coexistence of seed-transmitted microbial populations.</title>
        <authorList>
            <person name="Torres-Cortes G."/>
            <person name="Garcia B.J."/>
            <person name="Compant S."/>
            <person name="Rezki S."/>
            <person name="Jones P."/>
            <person name="Preveaux A."/>
            <person name="Briand M."/>
            <person name="Roulet A."/>
            <person name="Bouchez O."/>
            <person name="Jacobson D."/>
            <person name="Barret M."/>
        </authorList>
    </citation>
    <scope>NUCLEOTIDE SEQUENCE [LARGE SCALE GENOMIC DNA]</scope>
    <source>
        <strain evidence="5 6">CFBP13511</strain>
    </source>
</reference>
<dbReference type="Proteomes" id="UP000306393">
    <property type="component" value="Unassembled WGS sequence"/>
</dbReference>
<name>A0A4U3F0D7_9GAMM</name>
<sequence length="266" mass="29534">MKYIINLTIIFDPKGRELVLKNDSQLSLGLSKPATRLLNELVNNSNIDLSRDQLIKRVWEDYGFSPSNATLNNHISELRKAFESLGANKDIIITLPRLGFRLQAEIYPIVLTASNVNNPVVQTENTPLLKEDAAMVIDASTVESSTENGKKIRGKNALLIIGLIAVVTVAGLTLANFFKKEARPSSAIQNKCNIYNVDGSLPSSGLALKARKMIIAEGIDCSQEETDVYYAETRPDNEFLRVFFMAVCVKSDDDSYNNCINYKIIK</sequence>
<dbReference type="CDD" id="cd00383">
    <property type="entry name" value="trans_reg_C"/>
    <property type="match status" value="1"/>
</dbReference>
<organism evidence="5 6">
    <name type="scientific">Erwinia persicina</name>
    <dbReference type="NCBI Taxonomy" id="55211"/>
    <lineage>
        <taxon>Bacteria</taxon>
        <taxon>Pseudomonadati</taxon>
        <taxon>Pseudomonadota</taxon>
        <taxon>Gammaproteobacteria</taxon>
        <taxon>Enterobacterales</taxon>
        <taxon>Erwiniaceae</taxon>
        <taxon>Erwinia</taxon>
    </lineage>
</organism>
<accession>A0A4U3F0D7</accession>
<keyword evidence="1 2" id="KW-0238">DNA-binding</keyword>
<comment type="caution">
    <text evidence="5">The sequence shown here is derived from an EMBL/GenBank/DDBJ whole genome shotgun (WGS) entry which is preliminary data.</text>
</comment>
<protein>
    <recommendedName>
        <fullName evidence="4">OmpR/PhoB-type domain-containing protein</fullName>
    </recommendedName>
</protein>
<evidence type="ECO:0000313" key="6">
    <source>
        <dbReference type="Proteomes" id="UP000306393"/>
    </source>
</evidence>
<dbReference type="InterPro" id="IPR016032">
    <property type="entry name" value="Sig_transdc_resp-reg_C-effctor"/>
</dbReference>
<dbReference type="GO" id="GO:0006355">
    <property type="term" value="P:regulation of DNA-templated transcription"/>
    <property type="evidence" value="ECO:0007669"/>
    <property type="project" value="InterPro"/>
</dbReference>
<dbReference type="InterPro" id="IPR036388">
    <property type="entry name" value="WH-like_DNA-bd_sf"/>
</dbReference>
<dbReference type="STRING" id="1219360.GCA_001571305_04138"/>
<keyword evidence="3" id="KW-1133">Transmembrane helix</keyword>